<proteinExistence type="predicted"/>
<keyword evidence="1" id="KW-0812">Transmembrane</keyword>
<evidence type="ECO:0000256" key="1">
    <source>
        <dbReference type="SAM" id="Phobius"/>
    </source>
</evidence>
<keyword evidence="1" id="KW-0472">Membrane</keyword>
<name>Q9ZIY6_BORBG</name>
<organism evidence="2">
    <name type="scientific">Borreliella burgdorferi</name>
    <name type="common">Lyme disease spirochete</name>
    <name type="synonym">Borrelia burgdorferi</name>
    <dbReference type="NCBI Taxonomy" id="139"/>
    <lineage>
        <taxon>Bacteria</taxon>
        <taxon>Pseudomonadati</taxon>
        <taxon>Spirochaetota</taxon>
        <taxon>Spirochaetia</taxon>
        <taxon>Spirochaetales</taxon>
        <taxon>Borreliaceae</taxon>
        <taxon>Borreliella</taxon>
    </lineage>
</organism>
<sequence>MTISLIQEVFLFFATFTLIVYKVFPVLLKKVEISCIFTFCISVPLYPLIKSRCTNQPEIGSICFKVLAHFRINLILLGVK</sequence>
<reference evidence="2" key="1">
    <citation type="submission" date="1997-05" db="EMBL/GenBank/DDBJ databases">
        <title>G5 clone from Borrelia burgdorferi.</title>
        <authorList>
            <person name="Feng S."/>
            <person name="Chen G."/>
            <person name="Barthold S."/>
        </authorList>
    </citation>
    <scope>NUCLEOTIDE SEQUENCE</scope>
    <source>
        <strain evidence="2">N40</strain>
    </source>
</reference>
<accession>Q9ZIY6</accession>
<keyword evidence="1" id="KW-1133">Transmembrane helix</keyword>
<protein>
    <submittedName>
        <fullName evidence="2">Uncharacterized protein</fullName>
    </submittedName>
</protein>
<dbReference type="EMBL" id="AF005056">
    <property type="protein sequence ID" value="AAD01230.1"/>
    <property type="molecule type" value="Genomic_DNA"/>
</dbReference>
<evidence type="ECO:0000313" key="2">
    <source>
        <dbReference type="EMBL" id="AAD01230.1"/>
    </source>
</evidence>
<feature type="transmembrane region" description="Helical" evidence="1">
    <location>
        <begin position="6"/>
        <end position="24"/>
    </location>
</feature>
<dbReference type="AlphaFoldDB" id="Q9ZIY6"/>